<dbReference type="GO" id="GO:0006189">
    <property type="term" value="P:'de novo' IMP biosynthetic process"/>
    <property type="evidence" value="ECO:0007669"/>
    <property type="project" value="TreeGrafter"/>
</dbReference>
<dbReference type="PANTHER" id="PTHR11692:SF0">
    <property type="entry name" value="BIFUNCTIONAL PURINE BIOSYNTHESIS PROTEIN ATIC"/>
    <property type="match status" value="1"/>
</dbReference>
<dbReference type="SUPFAM" id="SSF53927">
    <property type="entry name" value="Cytidine deaminase-like"/>
    <property type="match status" value="1"/>
</dbReference>
<dbReference type="InterPro" id="IPR036914">
    <property type="entry name" value="MGS-like_dom_sf"/>
</dbReference>
<keyword evidence="4" id="KW-0511">Multifunctional enzyme</keyword>
<evidence type="ECO:0000256" key="2">
    <source>
        <dbReference type="ARBA" id="ARBA00022755"/>
    </source>
</evidence>
<dbReference type="InterPro" id="IPR002695">
    <property type="entry name" value="PurH-like"/>
</dbReference>
<feature type="non-terminal residue" evidence="5">
    <location>
        <position position="1"/>
    </location>
</feature>
<dbReference type="Gene3D" id="3.40.50.1380">
    <property type="entry name" value="Methylglyoxal synthase-like domain"/>
    <property type="match status" value="1"/>
</dbReference>
<dbReference type="GO" id="GO:0005829">
    <property type="term" value="C:cytosol"/>
    <property type="evidence" value="ECO:0007669"/>
    <property type="project" value="TreeGrafter"/>
</dbReference>
<keyword evidence="1" id="KW-0808">Transferase</keyword>
<accession>A0A0S8GFI6</accession>
<dbReference type="SMART" id="SM00798">
    <property type="entry name" value="AICARFT_IMPCHas"/>
    <property type="match status" value="1"/>
</dbReference>
<dbReference type="FunFam" id="3.40.140.20:FF:000001">
    <property type="entry name" value="Bifunctional purine biosynthesis protein PurH"/>
    <property type="match status" value="1"/>
</dbReference>
<keyword evidence="3" id="KW-0378">Hydrolase</keyword>
<dbReference type="PANTHER" id="PTHR11692">
    <property type="entry name" value="BIFUNCTIONAL PURINE BIOSYNTHESIS PROTEIN PURH"/>
    <property type="match status" value="1"/>
</dbReference>
<name>A0A0S8GFI6_UNCW3</name>
<keyword evidence="2" id="KW-0658">Purine biosynthesis</keyword>
<comment type="caution">
    <text evidence="5">The sequence shown here is derived from an EMBL/GenBank/DDBJ whole genome shotgun (WGS) entry which is preliminary data.</text>
</comment>
<dbReference type="GO" id="GO:0003937">
    <property type="term" value="F:IMP cyclohydrolase activity"/>
    <property type="evidence" value="ECO:0007669"/>
    <property type="project" value="InterPro"/>
</dbReference>
<dbReference type="Proteomes" id="UP000051096">
    <property type="component" value="Unassembled WGS sequence"/>
</dbReference>
<evidence type="ECO:0000313" key="5">
    <source>
        <dbReference type="EMBL" id="KPK71545.1"/>
    </source>
</evidence>
<evidence type="ECO:0000256" key="4">
    <source>
        <dbReference type="ARBA" id="ARBA00023268"/>
    </source>
</evidence>
<dbReference type="Gene3D" id="3.40.140.20">
    <property type="match status" value="2"/>
</dbReference>
<evidence type="ECO:0008006" key="7">
    <source>
        <dbReference type="Google" id="ProtNLM"/>
    </source>
</evidence>
<dbReference type="EMBL" id="LJUO01000060">
    <property type="protein sequence ID" value="KPK71545.1"/>
    <property type="molecule type" value="Genomic_DNA"/>
</dbReference>
<dbReference type="Pfam" id="PF01808">
    <property type="entry name" value="AICARFT_IMPCHas"/>
    <property type="match status" value="1"/>
</dbReference>
<gene>
    <name evidence="5" type="ORF">AMJ87_07045</name>
</gene>
<sequence>VFDPQQYPKIMDALKNRALTADMRLGLAQQAFDYIAWYDAIIAGYFARTLNETEYFSRAAKRFIPMRYGENPHQKAAFFLNPLHQEDFKIHGGKQISYNNILDAEVAFGAVREFDEQIACAVIKHQTPCGVAIGATQAEAYEHAYAADSLSAFGGIVGLNRTVEVSTAERIKKHFFEVVIAQNYQPEALEILKTKKNLRVVQVSPKLLERIVYKPVFSGILVQERDQVDYEEWEIPTKRAPNDYETEALKFAWKVVKWTKSNSVVFAVKDRTVGIGAGQTSRVGAVEIARRLSPAMNARIVMASDAFFPFRDGIDTAAHGGVTAVIQPGGSKRDQEVIDACNEHGMAMVFTHTRHFRH</sequence>
<proteinExistence type="predicted"/>
<dbReference type="AlphaFoldDB" id="A0A0S8GFI6"/>
<dbReference type="NCBIfam" id="NF002049">
    <property type="entry name" value="PRK00881.1"/>
    <property type="match status" value="1"/>
</dbReference>
<reference evidence="5 6" key="1">
    <citation type="journal article" date="2015" name="Microbiome">
        <title>Genomic resolution of linkages in carbon, nitrogen, and sulfur cycling among widespread estuary sediment bacteria.</title>
        <authorList>
            <person name="Baker B.J."/>
            <person name="Lazar C.S."/>
            <person name="Teske A.P."/>
            <person name="Dick G.J."/>
        </authorList>
    </citation>
    <scope>NUCLEOTIDE SEQUENCE [LARGE SCALE GENOMIC DNA]</scope>
    <source>
        <strain evidence="5">SM23_60</strain>
    </source>
</reference>
<dbReference type="InterPro" id="IPR016193">
    <property type="entry name" value="Cytidine_deaminase-like"/>
</dbReference>
<evidence type="ECO:0000256" key="3">
    <source>
        <dbReference type="ARBA" id="ARBA00022801"/>
    </source>
</evidence>
<evidence type="ECO:0000313" key="6">
    <source>
        <dbReference type="Proteomes" id="UP000051096"/>
    </source>
</evidence>
<organism evidence="5 6">
    <name type="scientific">candidate division WOR_3 bacterium SM23_60</name>
    <dbReference type="NCBI Taxonomy" id="1703780"/>
    <lineage>
        <taxon>Bacteria</taxon>
        <taxon>Bacteria division WOR-3</taxon>
    </lineage>
</organism>
<dbReference type="GO" id="GO:0004643">
    <property type="term" value="F:phosphoribosylaminoimidazolecarboxamide formyltransferase activity"/>
    <property type="evidence" value="ECO:0007669"/>
    <property type="project" value="InterPro"/>
</dbReference>
<protein>
    <recommendedName>
        <fullName evidence="7">Phosphoribosylaminoimidazolecarboxamide formyltransferase</fullName>
    </recommendedName>
</protein>
<evidence type="ECO:0000256" key="1">
    <source>
        <dbReference type="ARBA" id="ARBA00022679"/>
    </source>
</evidence>
<dbReference type="InterPro" id="IPR024051">
    <property type="entry name" value="AICAR_Tfase_dup_dom_sf"/>
</dbReference>
<dbReference type="PATRIC" id="fig|1703780.3.peg.102"/>